<dbReference type="Pfam" id="PF00104">
    <property type="entry name" value="Hormone_recep"/>
    <property type="match status" value="1"/>
</dbReference>
<protein>
    <submittedName>
        <fullName evidence="7">NR LBD domain-containing protein</fullName>
    </submittedName>
</protein>
<dbReference type="SMART" id="SM00430">
    <property type="entry name" value="HOLI"/>
    <property type="match status" value="1"/>
</dbReference>
<organism evidence="6 7">
    <name type="scientific">Meloidogyne floridensis</name>
    <dbReference type="NCBI Taxonomy" id="298350"/>
    <lineage>
        <taxon>Eukaryota</taxon>
        <taxon>Metazoa</taxon>
        <taxon>Ecdysozoa</taxon>
        <taxon>Nematoda</taxon>
        <taxon>Chromadorea</taxon>
        <taxon>Rhabditida</taxon>
        <taxon>Tylenchina</taxon>
        <taxon>Tylenchomorpha</taxon>
        <taxon>Tylenchoidea</taxon>
        <taxon>Meloidogynidae</taxon>
        <taxon>Meloidogyninae</taxon>
        <taxon>Meloidogyne</taxon>
    </lineage>
</organism>
<dbReference type="InterPro" id="IPR052496">
    <property type="entry name" value="Orphan_Nuclear_Rcpt"/>
</dbReference>
<dbReference type="WBParaSite" id="scf7180000424553.g13430">
    <property type="protein sequence ID" value="scf7180000424553.g13430"/>
    <property type="gene ID" value="scf7180000424553.g13430"/>
</dbReference>
<dbReference type="SUPFAM" id="SSF48508">
    <property type="entry name" value="Nuclear receptor ligand-binding domain"/>
    <property type="match status" value="1"/>
</dbReference>
<feature type="region of interest" description="Disordered" evidence="4">
    <location>
        <begin position="481"/>
        <end position="532"/>
    </location>
</feature>
<proteinExistence type="predicted"/>
<dbReference type="InterPro" id="IPR035500">
    <property type="entry name" value="NHR-like_dom_sf"/>
</dbReference>
<name>A0A915PEM9_9BILA</name>
<evidence type="ECO:0000256" key="4">
    <source>
        <dbReference type="SAM" id="MobiDB-lite"/>
    </source>
</evidence>
<evidence type="ECO:0000313" key="7">
    <source>
        <dbReference type="WBParaSite" id="scf7180000424553.g13430"/>
    </source>
</evidence>
<dbReference type="Gene3D" id="1.10.565.10">
    <property type="entry name" value="Retinoid X Receptor"/>
    <property type="match status" value="2"/>
</dbReference>
<dbReference type="AlphaFoldDB" id="A0A915PEM9"/>
<accession>A0A915PEM9</accession>
<dbReference type="Proteomes" id="UP000887560">
    <property type="component" value="Unplaced"/>
</dbReference>
<feature type="compositionally biased region" description="Low complexity" evidence="4">
    <location>
        <begin position="522"/>
        <end position="532"/>
    </location>
</feature>
<evidence type="ECO:0000256" key="3">
    <source>
        <dbReference type="ARBA" id="ARBA00023170"/>
    </source>
</evidence>
<feature type="compositionally biased region" description="Polar residues" evidence="4">
    <location>
        <begin position="503"/>
        <end position="514"/>
    </location>
</feature>
<reference evidence="7" key="1">
    <citation type="submission" date="2022-11" db="UniProtKB">
        <authorList>
            <consortium name="WormBaseParasite"/>
        </authorList>
    </citation>
    <scope>IDENTIFICATION</scope>
</reference>
<evidence type="ECO:0000259" key="5">
    <source>
        <dbReference type="SMART" id="SM00430"/>
    </source>
</evidence>
<evidence type="ECO:0000256" key="1">
    <source>
        <dbReference type="ARBA" id="ARBA00023015"/>
    </source>
</evidence>
<feature type="domain" description="NR LBD" evidence="5">
    <location>
        <begin position="295"/>
        <end position="431"/>
    </location>
</feature>
<keyword evidence="2" id="KW-0804">Transcription</keyword>
<dbReference type="PANTHER" id="PTHR47519:SF1">
    <property type="entry name" value="NUCLEAR HORMONE RECEPTOR FAMILY MEMBER NHR-31"/>
    <property type="match status" value="1"/>
</dbReference>
<evidence type="ECO:0000313" key="6">
    <source>
        <dbReference type="Proteomes" id="UP000887560"/>
    </source>
</evidence>
<keyword evidence="3" id="KW-0675">Receptor</keyword>
<sequence>MDFDYWEQIEETLPSNNSFYTTTTPQLQKTDFIVHSTTNHIETSNFINNSDEYLNINSNSTQQKPLIILLSSSARSDNKIISSPSNNNNVSKTTKNIERLSSPYARMPVIFSSNNNEDTNIYSTPTLTPVYRIRRDSLPESSKTNPKFVQKSSQNIPMQHQQFHDSTPSCSTISSNVVVEGAAVCAVCGDGHAKLHYGVDLTGKQRVPRVRKRPIGEELIGHMVTKGDENNGDTLLNASSSHLANSADDIHQSNNDNPLKNVSLRELFENRPASAKRTQMCYEPSRMAKPEELSKIAHRGAIAAVDWVESLMELVIDSISMVKNCYAPLTIFNFSARTAQKTQNPDILCLCSFSYVPRKLPAEFNGSNHLSNNLIDHAKNLSEEAQHATSALRNAVQDMLFHSVKELHPSQNSASRFGNLLLLLPTITTLSGLMSENMQFCQVFGWTDPLLNELFNNGDEEKTASYNQEGPLSAFLADEDAFDLTTGGGPPPVSYSPPMLGGESSSQGNYSAYEQPSPPLQPCSSSSSNSSSSPFTSSSLSCVCLTEKCEMNFDVGCNNDNDMFFDGEQVNFNDLSAHDHSSFQDIFFNKDSDNLIDQNNSDFPTSSDFYFFGENGEALTNSNILDFNGLMQ</sequence>
<keyword evidence="1" id="KW-0805">Transcription regulation</keyword>
<dbReference type="PANTHER" id="PTHR47519">
    <property type="entry name" value="NUCLEAR HORMONE RECEPTOR FAMILY MEMBER NHR-31-RELATED"/>
    <property type="match status" value="1"/>
</dbReference>
<keyword evidence="6" id="KW-1185">Reference proteome</keyword>
<evidence type="ECO:0000256" key="2">
    <source>
        <dbReference type="ARBA" id="ARBA00023163"/>
    </source>
</evidence>
<dbReference type="InterPro" id="IPR000536">
    <property type="entry name" value="Nucl_hrmn_rcpt_lig-bd"/>
</dbReference>